<evidence type="ECO:0000256" key="18">
    <source>
        <dbReference type="ARBA" id="ARBA00044358"/>
    </source>
</evidence>
<dbReference type="OMA" id="KESYHQY"/>
<dbReference type="GO" id="GO:0072686">
    <property type="term" value="C:mitotic spindle"/>
    <property type="evidence" value="ECO:0007669"/>
    <property type="project" value="InterPro"/>
</dbReference>
<feature type="compositionally biased region" description="Low complexity" evidence="19">
    <location>
        <begin position="191"/>
        <end position="202"/>
    </location>
</feature>
<feature type="compositionally biased region" description="Low complexity" evidence="19">
    <location>
        <begin position="134"/>
        <end position="145"/>
    </location>
</feature>
<accession>S9XCM7</accession>
<dbReference type="GO" id="GO:0051301">
    <property type="term" value="P:cell division"/>
    <property type="evidence" value="ECO:0007669"/>
    <property type="project" value="UniProtKB-KW"/>
</dbReference>
<dbReference type="GO" id="GO:0007059">
    <property type="term" value="P:chromosome segregation"/>
    <property type="evidence" value="ECO:0007669"/>
    <property type="project" value="UniProtKB-KW"/>
</dbReference>
<sequence length="271" mass="30385">MSSDLRQELQLLKTFNQVIEKLTGSLKISSEKLHSFEKSIQSANQLVNIWSSVQGQTDHTQQLLSNTDWKGPMQDLEEIEVLQKEKLQQEQELQKQQQLQLQHQRELEEQARREKEEALTAQKKRSSIFRGRNSRVPSFSSRNPSSIPPPRTSSSGGTGRPSVLNPSANRRVSSYSSVPKTRSSVPNRAISSSYPTSSSAPTPHDPQVPQRTSSASRRSLFPKSSSRLRPPVRTSSASMTGTRRPSALPKRPNSILRSSTHSTNTQRNHPN</sequence>
<keyword evidence="10" id="KW-0159">Chromosome partition</keyword>
<evidence type="ECO:0000256" key="14">
    <source>
        <dbReference type="ARBA" id="ARBA00023242"/>
    </source>
</evidence>
<dbReference type="STRING" id="653667.S9XCM7"/>
<keyword evidence="12" id="KW-0175">Coiled coil</keyword>
<keyword evidence="9" id="KW-0498">Mitosis</keyword>
<dbReference type="GO" id="GO:0000278">
    <property type="term" value="P:mitotic cell cycle"/>
    <property type="evidence" value="ECO:0007669"/>
    <property type="project" value="InterPro"/>
</dbReference>
<dbReference type="PANTHER" id="PTHR28216">
    <property type="entry name" value="DASH COMPLEX SUBUNIT DUO1"/>
    <property type="match status" value="1"/>
</dbReference>
<evidence type="ECO:0000256" key="12">
    <source>
        <dbReference type="ARBA" id="ARBA00023054"/>
    </source>
</evidence>
<keyword evidence="11" id="KW-0995">Kinetochore</keyword>
<keyword evidence="5" id="KW-0158">Chromosome</keyword>
<keyword evidence="13" id="KW-0206">Cytoskeleton</keyword>
<dbReference type="eggNOG" id="ENOG502SCC0">
    <property type="taxonomic scope" value="Eukaryota"/>
</dbReference>
<evidence type="ECO:0000256" key="9">
    <source>
        <dbReference type="ARBA" id="ARBA00022776"/>
    </source>
</evidence>
<evidence type="ECO:0000256" key="10">
    <source>
        <dbReference type="ARBA" id="ARBA00022829"/>
    </source>
</evidence>
<evidence type="ECO:0000256" key="15">
    <source>
        <dbReference type="ARBA" id="ARBA00023306"/>
    </source>
</evidence>
<keyword evidence="16" id="KW-0137">Centromere</keyword>
<keyword evidence="8" id="KW-0493">Microtubule</keyword>
<dbReference type="GeneID" id="25034369"/>
<evidence type="ECO:0000256" key="11">
    <source>
        <dbReference type="ARBA" id="ARBA00022838"/>
    </source>
</evidence>
<proteinExistence type="inferred from homology"/>
<dbReference type="HOGENOM" id="CLU_1019989_0_0_1"/>
<dbReference type="Pfam" id="PF08651">
    <property type="entry name" value="DASH_Duo1"/>
    <property type="match status" value="1"/>
</dbReference>
<keyword evidence="21" id="KW-1185">Reference proteome</keyword>
<feature type="compositionally biased region" description="Basic and acidic residues" evidence="19">
    <location>
        <begin position="106"/>
        <end position="118"/>
    </location>
</feature>
<dbReference type="InterPro" id="IPR013960">
    <property type="entry name" value="DASH_Duo1"/>
</dbReference>
<organism evidence="20 21">
    <name type="scientific">Schizosaccharomyces cryophilus (strain OY26 / ATCC MYA-4695 / CBS 11777 / NBRC 106824 / NRRL Y48691)</name>
    <name type="common">Fission yeast</name>
    <dbReference type="NCBI Taxonomy" id="653667"/>
    <lineage>
        <taxon>Eukaryota</taxon>
        <taxon>Fungi</taxon>
        <taxon>Dikarya</taxon>
        <taxon>Ascomycota</taxon>
        <taxon>Taphrinomycotina</taxon>
        <taxon>Schizosaccharomycetes</taxon>
        <taxon>Schizosaccharomycetales</taxon>
        <taxon>Schizosaccharomycetaceae</taxon>
        <taxon>Schizosaccharomyces</taxon>
    </lineage>
</organism>
<protein>
    <recommendedName>
        <fullName evidence="17">DASH complex subunit DUO1</fullName>
    </recommendedName>
    <alternativeName>
        <fullName evidence="18">Outer kinetochore protein DUO1</fullName>
    </alternativeName>
</protein>
<evidence type="ECO:0000256" key="2">
    <source>
        <dbReference type="ARBA" id="ARBA00004186"/>
    </source>
</evidence>
<feature type="region of interest" description="Disordered" evidence="19">
    <location>
        <begin position="106"/>
        <end position="271"/>
    </location>
</feature>
<evidence type="ECO:0000313" key="21">
    <source>
        <dbReference type="Proteomes" id="UP000015464"/>
    </source>
</evidence>
<feature type="compositionally biased region" description="Polar residues" evidence="19">
    <location>
        <begin position="209"/>
        <end position="243"/>
    </location>
</feature>
<keyword evidence="7" id="KW-0132">Cell division</keyword>
<evidence type="ECO:0000313" key="20">
    <source>
        <dbReference type="EMBL" id="EPY51611.1"/>
    </source>
</evidence>
<comment type="similarity">
    <text evidence="4">Belongs to the DASH complex DUO1 family.</text>
</comment>
<evidence type="ECO:0000256" key="4">
    <source>
        <dbReference type="ARBA" id="ARBA00005366"/>
    </source>
</evidence>
<reference evidence="20 21" key="1">
    <citation type="journal article" date="2011" name="Science">
        <title>Comparative functional genomics of the fission yeasts.</title>
        <authorList>
            <person name="Rhind N."/>
            <person name="Chen Z."/>
            <person name="Yassour M."/>
            <person name="Thompson D.A."/>
            <person name="Haas B.J."/>
            <person name="Habib N."/>
            <person name="Wapinski I."/>
            <person name="Roy S."/>
            <person name="Lin M.F."/>
            <person name="Heiman D.I."/>
            <person name="Young S.K."/>
            <person name="Furuya K."/>
            <person name="Guo Y."/>
            <person name="Pidoux A."/>
            <person name="Chen H.M."/>
            <person name="Robbertse B."/>
            <person name="Goldberg J.M."/>
            <person name="Aoki K."/>
            <person name="Bayne E.H."/>
            <person name="Berlin A.M."/>
            <person name="Desjardins C.A."/>
            <person name="Dobbs E."/>
            <person name="Dukaj L."/>
            <person name="Fan L."/>
            <person name="FitzGerald M.G."/>
            <person name="French C."/>
            <person name="Gujja S."/>
            <person name="Hansen K."/>
            <person name="Keifenheim D."/>
            <person name="Levin J.Z."/>
            <person name="Mosher R.A."/>
            <person name="Mueller C.A."/>
            <person name="Pfiffner J."/>
            <person name="Priest M."/>
            <person name="Russ C."/>
            <person name="Smialowska A."/>
            <person name="Swoboda P."/>
            <person name="Sykes S.M."/>
            <person name="Vaughn M."/>
            <person name="Vengrova S."/>
            <person name="Yoder R."/>
            <person name="Zeng Q."/>
            <person name="Allshire R."/>
            <person name="Baulcombe D."/>
            <person name="Birren B.W."/>
            <person name="Brown W."/>
            <person name="Ekwall K."/>
            <person name="Kellis M."/>
            <person name="Leatherwood J."/>
            <person name="Levin H."/>
            <person name="Margalit H."/>
            <person name="Martienssen R."/>
            <person name="Nieduszynski C.A."/>
            <person name="Spatafora J.W."/>
            <person name="Friedman N."/>
            <person name="Dalgaard J.Z."/>
            <person name="Baumann P."/>
            <person name="Niki H."/>
            <person name="Regev A."/>
            <person name="Nusbaum C."/>
        </authorList>
    </citation>
    <scope>NUCLEOTIDE SEQUENCE [LARGE SCALE GENOMIC DNA]</scope>
    <source>
        <strain evidence="21">OY26 / ATCC MYA-4695 / CBS 11777 / NBRC 106824 / NRRL Y48691</strain>
    </source>
</reference>
<gene>
    <name evidence="20" type="ORF">SPOG_00037</name>
</gene>
<dbReference type="Proteomes" id="UP000015464">
    <property type="component" value="Unassembled WGS sequence"/>
</dbReference>
<evidence type="ECO:0000256" key="1">
    <source>
        <dbReference type="ARBA" id="ARBA00004123"/>
    </source>
</evidence>
<dbReference type="OrthoDB" id="5599235at2759"/>
<keyword evidence="6" id="KW-0963">Cytoplasm</keyword>
<evidence type="ECO:0000256" key="19">
    <source>
        <dbReference type="SAM" id="MobiDB-lite"/>
    </source>
</evidence>
<keyword evidence="15" id="KW-0131">Cell cycle</keyword>
<evidence type="ECO:0000256" key="7">
    <source>
        <dbReference type="ARBA" id="ARBA00022618"/>
    </source>
</evidence>
<evidence type="ECO:0000256" key="3">
    <source>
        <dbReference type="ARBA" id="ARBA00004629"/>
    </source>
</evidence>
<evidence type="ECO:0000256" key="8">
    <source>
        <dbReference type="ARBA" id="ARBA00022701"/>
    </source>
</evidence>
<dbReference type="AlphaFoldDB" id="S9XCM7"/>
<dbReference type="GO" id="GO:0005874">
    <property type="term" value="C:microtubule"/>
    <property type="evidence" value="ECO:0007669"/>
    <property type="project" value="UniProtKB-KW"/>
</dbReference>
<feature type="compositionally biased region" description="Polar residues" evidence="19">
    <location>
        <begin position="164"/>
        <end position="190"/>
    </location>
</feature>
<keyword evidence="14" id="KW-0539">Nucleus</keyword>
<evidence type="ECO:0000256" key="13">
    <source>
        <dbReference type="ARBA" id="ARBA00023212"/>
    </source>
</evidence>
<comment type="subcellular location">
    <subcellularLocation>
        <location evidence="3">Chromosome</location>
        <location evidence="3">Centromere</location>
        <location evidence="3">Kinetochore</location>
    </subcellularLocation>
    <subcellularLocation>
        <location evidence="2">Cytoplasm</location>
        <location evidence="2">Cytoskeleton</location>
        <location evidence="2">Spindle</location>
    </subcellularLocation>
    <subcellularLocation>
        <location evidence="1">Nucleus</location>
    </subcellularLocation>
</comment>
<dbReference type="GO" id="GO:0042729">
    <property type="term" value="C:DASH complex"/>
    <property type="evidence" value="ECO:0007669"/>
    <property type="project" value="InterPro"/>
</dbReference>
<evidence type="ECO:0000256" key="6">
    <source>
        <dbReference type="ARBA" id="ARBA00022490"/>
    </source>
</evidence>
<dbReference type="PANTHER" id="PTHR28216:SF1">
    <property type="entry name" value="DASH COMPLEX SUBUNIT DUO1"/>
    <property type="match status" value="1"/>
</dbReference>
<dbReference type="EMBL" id="KE546990">
    <property type="protein sequence ID" value="EPY51611.1"/>
    <property type="molecule type" value="Genomic_DNA"/>
</dbReference>
<evidence type="ECO:0000256" key="16">
    <source>
        <dbReference type="ARBA" id="ARBA00023328"/>
    </source>
</evidence>
<feature type="compositionally biased region" description="Polar residues" evidence="19">
    <location>
        <begin position="255"/>
        <end position="271"/>
    </location>
</feature>
<evidence type="ECO:0000256" key="5">
    <source>
        <dbReference type="ARBA" id="ARBA00022454"/>
    </source>
</evidence>
<name>S9XCM7_SCHCR</name>
<dbReference type="RefSeq" id="XP_013022998.1">
    <property type="nucleotide sequence ID" value="XM_013167544.1"/>
</dbReference>
<feature type="compositionally biased region" description="Low complexity" evidence="19">
    <location>
        <begin position="152"/>
        <end position="163"/>
    </location>
</feature>
<evidence type="ECO:0000256" key="17">
    <source>
        <dbReference type="ARBA" id="ARBA00044152"/>
    </source>
</evidence>